<keyword evidence="3" id="KW-0378">Hydrolase</keyword>
<dbReference type="InterPro" id="IPR009288">
    <property type="entry name" value="AIG2-like_dom"/>
</dbReference>
<dbReference type="CDD" id="cd06661">
    <property type="entry name" value="GGCT_like"/>
    <property type="match status" value="1"/>
</dbReference>
<dbReference type="AlphaFoldDB" id="A0A1I5XGG2"/>
<dbReference type="InterPro" id="IPR036568">
    <property type="entry name" value="GGCT-like_sf"/>
</dbReference>
<dbReference type="GO" id="GO:0016818">
    <property type="term" value="F:hydrolase activity, acting on acid anhydrides, in phosphorus-containing anhydrides"/>
    <property type="evidence" value="ECO:0007669"/>
    <property type="project" value="InterPro"/>
</dbReference>
<dbReference type="NCBIfam" id="TIGR00052">
    <property type="entry name" value="nudix-type nucleoside diphosphatase, YffH/AdpP family"/>
    <property type="match status" value="1"/>
</dbReference>
<protein>
    <recommendedName>
        <fullName evidence="4">Putative gamma-glutamylcyclotransferase</fullName>
    </recommendedName>
</protein>
<feature type="binding site" evidence="5">
    <location>
        <position position="258"/>
    </location>
    <ligand>
        <name>Mg(2+)</name>
        <dbReference type="ChEBI" id="CHEBI:18420"/>
        <label>1</label>
    </ligand>
</feature>
<dbReference type="Pfam" id="PF06094">
    <property type="entry name" value="GGACT"/>
    <property type="match status" value="1"/>
</dbReference>
<feature type="short sequence motif" description="Nudix box" evidence="6">
    <location>
        <begin position="259"/>
        <end position="281"/>
    </location>
</feature>
<feature type="binding site" evidence="5">
    <location>
        <position position="327"/>
    </location>
    <ligand>
        <name>Mg(2+)</name>
        <dbReference type="ChEBI" id="CHEBI:18420"/>
        <label>1</label>
    </ligand>
</feature>
<keyword evidence="2" id="KW-0808">Transferase</keyword>
<proteinExistence type="predicted"/>
<keyword evidence="9" id="KW-1185">Reference proteome</keyword>
<dbReference type="SUPFAM" id="SSF110857">
    <property type="entry name" value="Gamma-glutamyl cyclotransferase-like"/>
    <property type="match status" value="1"/>
</dbReference>
<feature type="domain" description="Nudix hydrolase" evidence="7">
    <location>
        <begin position="216"/>
        <end position="356"/>
    </location>
</feature>
<dbReference type="PROSITE" id="PS51462">
    <property type="entry name" value="NUDIX"/>
    <property type="match status" value="1"/>
</dbReference>
<name>A0A1I5XGG2_9RHOB</name>
<dbReference type="PANTHER" id="PTHR31544:SF2">
    <property type="entry name" value="AIG2-LIKE PROTEIN D"/>
    <property type="match status" value="1"/>
</dbReference>
<dbReference type="Gene3D" id="3.10.490.10">
    <property type="entry name" value="Gamma-glutamyl cyclotransferase-like"/>
    <property type="match status" value="1"/>
</dbReference>
<dbReference type="InterPro" id="IPR013024">
    <property type="entry name" value="GGCT-like"/>
</dbReference>
<dbReference type="Pfam" id="PF00293">
    <property type="entry name" value="NUDIX"/>
    <property type="match status" value="1"/>
</dbReference>
<evidence type="ECO:0000256" key="4">
    <source>
        <dbReference type="ARBA" id="ARBA00030602"/>
    </source>
</evidence>
<accession>A0A1I5XGG2</accession>
<dbReference type="InterPro" id="IPR000086">
    <property type="entry name" value="NUDIX_hydrolase_dom"/>
</dbReference>
<dbReference type="InterPro" id="IPR004385">
    <property type="entry name" value="NDP_pyrophosphatase"/>
</dbReference>
<dbReference type="PANTHER" id="PTHR31544">
    <property type="entry name" value="AIG2-LIKE PROTEIN D"/>
    <property type="match status" value="1"/>
</dbReference>
<dbReference type="GO" id="GO:0046872">
    <property type="term" value="F:metal ion binding"/>
    <property type="evidence" value="ECO:0007669"/>
    <property type="project" value="UniProtKB-KW"/>
</dbReference>
<dbReference type="PROSITE" id="PS00893">
    <property type="entry name" value="NUDIX_BOX"/>
    <property type="match status" value="1"/>
</dbReference>
<dbReference type="RefSeq" id="WP_093010084.1">
    <property type="nucleotide sequence ID" value="NZ_FOXV01000003.1"/>
</dbReference>
<dbReference type="GO" id="GO:0016740">
    <property type="term" value="F:transferase activity"/>
    <property type="evidence" value="ECO:0007669"/>
    <property type="project" value="UniProtKB-KW"/>
</dbReference>
<dbReference type="InterPro" id="IPR020084">
    <property type="entry name" value="NUDIX_hydrolase_CS"/>
</dbReference>
<dbReference type="STRING" id="93684.SAMN05421853_103387"/>
<dbReference type="InterPro" id="IPR015797">
    <property type="entry name" value="NUDIX_hydrolase-like_dom_sf"/>
</dbReference>
<evidence type="ECO:0000256" key="3">
    <source>
        <dbReference type="ARBA" id="ARBA00022801"/>
    </source>
</evidence>
<feature type="binding site" evidence="5">
    <location>
        <position position="278"/>
    </location>
    <ligand>
        <name>Mg(2+)</name>
        <dbReference type="ChEBI" id="CHEBI:18420"/>
        <label>1</label>
    </ligand>
</feature>
<evidence type="ECO:0000256" key="2">
    <source>
        <dbReference type="ARBA" id="ARBA00022679"/>
    </source>
</evidence>
<evidence type="ECO:0000313" key="9">
    <source>
        <dbReference type="Proteomes" id="UP000243106"/>
    </source>
</evidence>
<evidence type="ECO:0000256" key="1">
    <source>
        <dbReference type="ARBA" id="ARBA00001946"/>
    </source>
</evidence>
<keyword evidence="5" id="KW-0479">Metal-binding</keyword>
<evidence type="ECO:0000256" key="6">
    <source>
        <dbReference type="PIRSR" id="PIRSR604385-3"/>
    </source>
</evidence>
<feature type="binding site" evidence="5">
    <location>
        <position position="274"/>
    </location>
    <ligand>
        <name>Mg(2+)</name>
        <dbReference type="ChEBI" id="CHEBI:18420"/>
        <label>1</label>
    </ligand>
</feature>
<reference evidence="9" key="1">
    <citation type="submission" date="2016-10" db="EMBL/GenBank/DDBJ databases">
        <authorList>
            <person name="Varghese N."/>
            <person name="Submissions S."/>
        </authorList>
    </citation>
    <scope>NUCLEOTIDE SEQUENCE [LARGE SCALE GENOMIC DNA]</scope>
    <source>
        <strain evidence="9">JCM 10271</strain>
    </source>
</reference>
<dbReference type="CDD" id="cd24155">
    <property type="entry name" value="NUDIX_ADPRase"/>
    <property type="match status" value="1"/>
</dbReference>
<keyword evidence="5" id="KW-0460">Magnesium</keyword>
<evidence type="ECO:0000313" key="8">
    <source>
        <dbReference type="EMBL" id="SFQ31051.1"/>
    </source>
</evidence>
<gene>
    <name evidence="8" type="ORF">SAMN05421853_103387</name>
</gene>
<dbReference type="Proteomes" id="UP000243106">
    <property type="component" value="Unassembled WGS sequence"/>
</dbReference>
<evidence type="ECO:0000259" key="7">
    <source>
        <dbReference type="PROSITE" id="PS51462"/>
    </source>
</evidence>
<evidence type="ECO:0000256" key="5">
    <source>
        <dbReference type="PIRSR" id="PIRSR604385-2"/>
    </source>
</evidence>
<dbReference type="Gene3D" id="3.90.79.10">
    <property type="entry name" value="Nucleoside Triphosphate Pyrophosphohydrolase"/>
    <property type="match status" value="1"/>
</dbReference>
<sequence length="371" mass="40806">MTRYFLYGTLRHPELFERVAGTPAKAERASLAGHAVHWVAGQAYPVLIAKDGSDADGVLVDVSAEAAARLDFFEEGFGYRPETVTVETETGPREARVYLSDTRPELGALFDIEDWASRWATVMVSAAEEVMARYGKTDADAAHALWSVFCARGWAREMAAEGAPHALRTDMGRGDLPRLEIAEGGHDGFFRLRRFTVSYPQYRGGYSEAVTREAFCAFDAALVLPYDPVTDQVLLIEQFRYGPLMRGDPGPWVLEPIAGLVDAGEDPMETARREAVEEARLELSDMRPMLKVYASPGYSTEYFHCFLGLADLAGRGTVLAGLDEENEDIRSHVISFDAAMGLVETGEVNAGPLAMMLLWLARERPALRTGA</sequence>
<dbReference type="SUPFAM" id="SSF55811">
    <property type="entry name" value="Nudix"/>
    <property type="match status" value="1"/>
</dbReference>
<comment type="cofactor">
    <cofactor evidence="1 5">
        <name>Mg(2+)</name>
        <dbReference type="ChEBI" id="CHEBI:18420"/>
    </cofactor>
</comment>
<dbReference type="InterPro" id="IPR045038">
    <property type="entry name" value="AIG2-like"/>
</dbReference>
<organism evidence="8 9">
    <name type="scientific">Roseivivax halotolerans</name>
    <dbReference type="NCBI Taxonomy" id="93684"/>
    <lineage>
        <taxon>Bacteria</taxon>
        <taxon>Pseudomonadati</taxon>
        <taxon>Pseudomonadota</taxon>
        <taxon>Alphaproteobacteria</taxon>
        <taxon>Rhodobacterales</taxon>
        <taxon>Roseobacteraceae</taxon>
        <taxon>Roseivivax</taxon>
    </lineage>
</organism>
<dbReference type="EMBL" id="FOXV01000003">
    <property type="protein sequence ID" value="SFQ31051.1"/>
    <property type="molecule type" value="Genomic_DNA"/>
</dbReference>